<evidence type="ECO:0000256" key="1">
    <source>
        <dbReference type="SAM" id="MobiDB-lite"/>
    </source>
</evidence>
<sequence>MAEEHIDSPSIASPHAIWTRKNVWNGVFDYFKKRSLDSKISDTLVNYKTNQHVPSEKQGKTEIPNVLSSKDRNRVIAPELHSIDETNDANDNNEPEEVRKSVWSDVDDELYIADLIKLRTSNVDDRVKRDTGARISVSDISEKVVNSVKLDKYEMWELDTTELTECECLGPPPEFLLPPPPRPPFLQAEYYCGDDPIPDIETCDTEPKIDAYNHSGPSFQTSAVIALCSIVLLVGVLVGAVLVWKHKRKVTNFLPSKSSAPSQSSGSQRRAPPPAPLYEDLQDLPRRPPLPHRPNMEPQLEMVEAKRPNCQGRVFVCDTGGTWRGGNPCGGDACGAPLYEELPHRSDDSVHSDDHFAEDELSLVGEAAPCRTCSRPAVPHSLPHRQRPQRLDRRPKSLERRRGHHRMPRHAHPPDPSEFHEGVLLDALLRLYPQVGTVGARPGPVPMAAGGAWPGGELPGIACWRGPRGSPKPPSGDSSFGSDSGYSNNTCGTCGTRTSSRHRLSAEIPMS</sequence>
<evidence type="ECO:0000256" key="2">
    <source>
        <dbReference type="SAM" id="Phobius"/>
    </source>
</evidence>
<feature type="transmembrane region" description="Helical" evidence="2">
    <location>
        <begin position="223"/>
        <end position="244"/>
    </location>
</feature>
<feature type="compositionally biased region" description="Basic residues" evidence="1">
    <location>
        <begin position="401"/>
        <end position="411"/>
    </location>
</feature>
<feature type="compositionally biased region" description="Acidic residues" evidence="1">
    <location>
        <begin position="85"/>
        <end position="95"/>
    </location>
</feature>
<dbReference type="EMBL" id="OW152828">
    <property type="protein sequence ID" value="CAH2044955.1"/>
    <property type="molecule type" value="Genomic_DNA"/>
</dbReference>
<evidence type="ECO:0000313" key="4">
    <source>
        <dbReference type="Proteomes" id="UP000837857"/>
    </source>
</evidence>
<keyword evidence="2" id="KW-0472">Membrane</keyword>
<feature type="compositionally biased region" description="Low complexity" evidence="1">
    <location>
        <begin position="255"/>
        <end position="270"/>
    </location>
</feature>
<proteinExistence type="predicted"/>
<feature type="compositionally biased region" description="Basic and acidic residues" evidence="1">
    <location>
        <begin position="389"/>
        <end position="400"/>
    </location>
</feature>
<keyword evidence="2" id="KW-1133">Transmembrane helix</keyword>
<reference evidence="3" key="1">
    <citation type="submission" date="2022-03" db="EMBL/GenBank/DDBJ databases">
        <authorList>
            <person name="Martin H S."/>
        </authorList>
    </citation>
    <scope>NUCLEOTIDE SEQUENCE</scope>
</reference>
<feature type="region of interest" description="Disordered" evidence="1">
    <location>
        <begin position="79"/>
        <end position="99"/>
    </location>
</feature>
<organism evidence="3 4">
    <name type="scientific">Iphiclides podalirius</name>
    <name type="common">scarce swallowtail</name>
    <dbReference type="NCBI Taxonomy" id="110791"/>
    <lineage>
        <taxon>Eukaryota</taxon>
        <taxon>Metazoa</taxon>
        <taxon>Ecdysozoa</taxon>
        <taxon>Arthropoda</taxon>
        <taxon>Hexapoda</taxon>
        <taxon>Insecta</taxon>
        <taxon>Pterygota</taxon>
        <taxon>Neoptera</taxon>
        <taxon>Endopterygota</taxon>
        <taxon>Lepidoptera</taxon>
        <taxon>Glossata</taxon>
        <taxon>Ditrysia</taxon>
        <taxon>Papilionoidea</taxon>
        <taxon>Papilionidae</taxon>
        <taxon>Papilioninae</taxon>
        <taxon>Iphiclides</taxon>
    </lineage>
</organism>
<protein>
    <submittedName>
        <fullName evidence="3">Uncharacterized protein</fullName>
    </submittedName>
</protein>
<feature type="region of interest" description="Disordered" evidence="1">
    <location>
        <begin position="460"/>
        <end position="511"/>
    </location>
</feature>
<feature type="compositionally biased region" description="Polar residues" evidence="1">
    <location>
        <begin position="488"/>
        <end position="498"/>
    </location>
</feature>
<feature type="region of interest" description="Disordered" evidence="1">
    <location>
        <begin position="374"/>
        <end position="417"/>
    </location>
</feature>
<name>A0ABN8I459_9NEOP</name>
<evidence type="ECO:0000313" key="3">
    <source>
        <dbReference type="EMBL" id="CAH2044955.1"/>
    </source>
</evidence>
<feature type="non-terminal residue" evidence="3">
    <location>
        <position position="511"/>
    </location>
</feature>
<feature type="region of interest" description="Disordered" evidence="1">
    <location>
        <begin position="254"/>
        <end position="295"/>
    </location>
</feature>
<feature type="compositionally biased region" description="Low complexity" evidence="1">
    <location>
        <begin position="475"/>
        <end position="487"/>
    </location>
</feature>
<accession>A0ABN8I459</accession>
<dbReference type="Proteomes" id="UP000837857">
    <property type="component" value="Chromosome 16"/>
</dbReference>
<gene>
    <name evidence="3" type="ORF">IPOD504_LOCUS4865</name>
</gene>
<keyword evidence="2" id="KW-0812">Transmembrane</keyword>
<keyword evidence="4" id="KW-1185">Reference proteome</keyword>